<accession>A0A0H2RX08</accession>
<proteinExistence type="predicted"/>
<gene>
    <name evidence="2" type="ORF">SCHPADRAFT_907805</name>
</gene>
<dbReference type="AlphaFoldDB" id="A0A0H2RX08"/>
<organism evidence="2 3">
    <name type="scientific">Schizopora paradoxa</name>
    <dbReference type="NCBI Taxonomy" id="27342"/>
    <lineage>
        <taxon>Eukaryota</taxon>
        <taxon>Fungi</taxon>
        <taxon>Dikarya</taxon>
        <taxon>Basidiomycota</taxon>
        <taxon>Agaricomycotina</taxon>
        <taxon>Agaricomycetes</taxon>
        <taxon>Hymenochaetales</taxon>
        <taxon>Schizoporaceae</taxon>
        <taxon>Schizopora</taxon>
    </lineage>
</organism>
<reference evidence="2 3" key="1">
    <citation type="submission" date="2015-04" db="EMBL/GenBank/DDBJ databases">
        <title>Complete genome sequence of Schizopora paradoxa KUC8140, a cosmopolitan wood degrader in East Asia.</title>
        <authorList>
            <consortium name="DOE Joint Genome Institute"/>
            <person name="Min B."/>
            <person name="Park H."/>
            <person name="Jang Y."/>
            <person name="Kim J.-J."/>
            <person name="Kim K.H."/>
            <person name="Pangilinan J."/>
            <person name="Lipzen A."/>
            <person name="Riley R."/>
            <person name="Grigoriev I.V."/>
            <person name="Spatafora J.W."/>
            <person name="Choi I.-G."/>
        </authorList>
    </citation>
    <scope>NUCLEOTIDE SEQUENCE [LARGE SCALE GENOMIC DNA]</scope>
    <source>
        <strain evidence="2 3">KUC8140</strain>
    </source>
</reference>
<protein>
    <submittedName>
        <fullName evidence="2">Uncharacterized protein</fullName>
    </submittedName>
</protein>
<keyword evidence="3" id="KW-1185">Reference proteome</keyword>
<name>A0A0H2RX08_9AGAM</name>
<dbReference type="InParanoid" id="A0A0H2RX08"/>
<feature type="region of interest" description="Disordered" evidence="1">
    <location>
        <begin position="48"/>
        <end position="81"/>
    </location>
</feature>
<evidence type="ECO:0000313" key="2">
    <source>
        <dbReference type="EMBL" id="KLO09351.1"/>
    </source>
</evidence>
<evidence type="ECO:0000256" key="1">
    <source>
        <dbReference type="SAM" id="MobiDB-lite"/>
    </source>
</evidence>
<dbReference type="Proteomes" id="UP000053477">
    <property type="component" value="Unassembled WGS sequence"/>
</dbReference>
<dbReference type="EMBL" id="KQ086058">
    <property type="protein sequence ID" value="KLO09351.1"/>
    <property type="molecule type" value="Genomic_DNA"/>
</dbReference>
<feature type="compositionally biased region" description="Polar residues" evidence="1">
    <location>
        <begin position="65"/>
        <end position="81"/>
    </location>
</feature>
<evidence type="ECO:0000313" key="3">
    <source>
        <dbReference type="Proteomes" id="UP000053477"/>
    </source>
</evidence>
<sequence length="109" mass="12727">MQRPKYLRYRRNSERDSIEQYLSVHYMQCSEVAAQVMVLFLRCFERSPGSPERVTKIDEDFPESTLRTPQGHTSPTIQWRTRSPQVRCEPVRSCCVDGDTPNSLRFIGS</sequence>